<protein>
    <submittedName>
        <fullName evidence="5">Branched-chain amino acid transport system substrate-binding protein</fullName>
    </submittedName>
</protein>
<dbReference type="PANTHER" id="PTHR30483">
    <property type="entry name" value="LEUCINE-SPECIFIC-BINDING PROTEIN"/>
    <property type="match status" value="1"/>
</dbReference>
<evidence type="ECO:0000256" key="1">
    <source>
        <dbReference type="ARBA" id="ARBA00010062"/>
    </source>
</evidence>
<evidence type="ECO:0000313" key="5">
    <source>
        <dbReference type="EMBL" id="RBP38893.1"/>
    </source>
</evidence>
<comment type="caution">
    <text evidence="5">The sequence shown here is derived from an EMBL/GenBank/DDBJ whole genome shotgun (WGS) entry which is preliminary data.</text>
</comment>
<accession>A0A366H9N9</accession>
<evidence type="ECO:0000313" key="6">
    <source>
        <dbReference type="Proteomes" id="UP000253628"/>
    </source>
</evidence>
<dbReference type="AlphaFoldDB" id="A0A366H9N9"/>
<proteinExistence type="inferred from homology"/>
<keyword evidence="2 3" id="KW-0732">Signal</keyword>
<name>A0A366H9N9_9BURK</name>
<reference evidence="5 6" key="1">
    <citation type="submission" date="2018-06" db="EMBL/GenBank/DDBJ databases">
        <title>Genomic Encyclopedia of Type Strains, Phase IV (KMG-IV): sequencing the most valuable type-strain genomes for metagenomic binning, comparative biology and taxonomic classification.</title>
        <authorList>
            <person name="Goeker M."/>
        </authorList>
    </citation>
    <scope>NUCLEOTIDE SEQUENCE [LARGE SCALE GENOMIC DNA]</scope>
    <source>
        <strain evidence="5 6">DSM 25520</strain>
    </source>
</reference>
<keyword evidence="6" id="KW-1185">Reference proteome</keyword>
<dbReference type="EMBL" id="QNRQ01000006">
    <property type="protein sequence ID" value="RBP38893.1"/>
    <property type="molecule type" value="Genomic_DNA"/>
</dbReference>
<dbReference type="InterPro" id="IPR028081">
    <property type="entry name" value="Leu-bd"/>
</dbReference>
<dbReference type="Gene3D" id="3.40.50.2300">
    <property type="match status" value="2"/>
</dbReference>
<dbReference type="SUPFAM" id="SSF53822">
    <property type="entry name" value="Periplasmic binding protein-like I"/>
    <property type="match status" value="1"/>
</dbReference>
<evidence type="ECO:0000259" key="4">
    <source>
        <dbReference type="Pfam" id="PF13458"/>
    </source>
</evidence>
<dbReference type="Pfam" id="PF13458">
    <property type="entry name" value="Peripla_BP_6"/>
    <property type="match status" value="1"/>
</dbReference>
<gene>
    <name evidence="5" type="ORF">DFR37_106188</name>
</gene>
<organism evidence="5 6">
    <name type="scientific">Eoetvoesiella caeni</name>
    <dbReference type="NCBI Taxonomy" id="645616"/>
    <lineage>
        <taxon>Bacteria</taxon>
        <taxon>Pseudomonadati</taxon>
        <taxon>Pseudomonadota</taxon>
        <taxon>Betaproteobacteria</taxon>
        <taxon>Burkholderiales</taxon>
        <taxon>Alcaligenaceae</taxon>
        <taxon>Eoetvoesiella</taxon>
    </lineage>
</organism>
<dbReference type="PANTHER" id="PTHR30483:SF38">
    <property type="entry name" value="BLR7848 PROTEIN"/>
    <property type="match status" value="1"/>
</dbReference>
<comment type="similarity">
    <text evidence="1">Belongs to the leucine-binding protein family.</text>
</comment>
<dbReference type="RefSeq" id="WP_113933752.1">
    <property type="nucleotide sequence ID" value="NZ_JACCEU010000007.1"/>
</dbReference>
<dbReference type="InterPro" id="IPR028082">
    <property type="entry name" value="Peripla_BP_I"/>
</dbReference>
<feature type="signal peptide" evidence="3">
    <location>
        <begin position="1"/>
        <end position="22"/>
    </location>
</feature>
<dbReference type="OrthoDB" id="5290698at2"/>
<feature type="chain" id="PRO_5017007911" evidence="3">
    <location>
        <begin position="23"/>
        <end position="378"/>
    </location>
</feature>
<dbReference type="InterPro" id="IPR051010">
    <property type="entry name" value="BCAA_transport"/>
</dbReference>
<evidence type="ECO:0000256" key="3">
    <source>
        <dbReference type="SAM" id="SignalP"/>
    </source>
</evidence>
<dbReference type="Proteomes" id="UP000253628">
    <property type="component" value="Unassembled WGS sequence"/>
</dbReference>
<dbReference type="CDD" id="cd06333">
    <property type="entry name" value="PBP1_ABC_RPA1789-like"/>
    <property type="match status" value="1"/>
</dbReference>
<feature type="domain" description="Leucine-binding protein" evidence="4">
    <location>
        <begin position="24"/>
        <end position="358"/>
    </location>
</feature>
<evidence type="ECO:0000256" key="2">
    <source>
        <dbReference type="ARBA" id="ARBA00022729"/>
    </source>
</evidence>
<sequence>MTIKRTLIAMAVVAAFAQAAQADINIGVVTSITGPAATLGTDIKRAVALMPATIGNEKVNYIVLDDATDPTTAVRNTRKLISENKVDAIIGPNTNPNAAGMTSVVDETKTPLVLITPYPPPEDKRRWVFQSTQGAGLMIQRVVEDMAENKVKTVGYIGFADSWGDTVYAALQKEAKEANIQIVSNERYQRPDTSVTAQVLKVMAAKPDVVFIGASSTPAALPQAELRQRGYTGKIYQTHGVTTKDFLRIGGKSVEGALIPVGPTLVADQLPDSMASKKVGVDFNSAYEKMYGADSRSTFAGSTWDAFLLLQNAIPGALKVAKPGTEAFRLALRDGLENTRELVGVNGVYNMSAEDHVGLDKRGRVLIQVKDGRWSYVK</sequence>